<evidence type="ECO:0000313" key="1">
    <source>
        <dbReference type="EMBL" id="SVB36652.1"/>
    </source>
</evidence>
<gene>
    <name evidence="1" type="ORF">METZ01_LOCUS189506</name>
</gene>
<accession>A0A382DF50</accession>
<proteinExistence type="predicted"/>
<protein>
    <recommendedName>
        <fullName evidence="2">DUF3352 domain-containing protein</fullName>
    </recommendedName>
</protein>
<dbReference type="EMBL" id="UINC01038925">
    <property type="protein sequence ID" value="SVB36652.1"/>
    <property type="molecule type" value="Genomic_DNA"/>
</dbReference>
<sequence>MKTKNTILTTIAAAALVALIGCGDTPGDGNSNSAPAGQSAVKNSFAEVSAKLDPNGSLYLYYSTEDVIKTVEKYTDALIGFANETAGSGAAGFRPGPQEQAMIDASTKVGKAFYDQLGISEISGVGMSSFEFEKGLHRNKAVIHHFPDKSTGKLWSLFGSEPHEIGLLKMLPADTALALSHEFNAKALMEWLPELAKASGDEAIEAQFDQAMQMADMMIGLRDLAGSFGNQVGLFVTLDAENTIPLPPEIGGEIPTPGLGLVMKVKDDKIADMVLIALEASPIPFEKQSIEGIEAHVLTEPAPTPFPLAPALFKLDDYIVAASNTELAAKIIATHRGDEAGLTGTDEFQRLAKGLDLKGNHFFFASELIGKTVAPIIEAAMEAQPLPPGFPEIDLKTAYNMQMLGLVRMEADGIIFENHSTSELVNSVAMQAGVVPVAVGAGMLLPALAKAKAKAP</sequence>
<evidence type="ECO:0008006" key="2">
    <source>
        <dbReference type="Google" id="ProtNLM"/>
    </source>
</evidence>
<name>A0A382DF50_9ZZZZ</name>
<reference evidence="1" key="1">
    <citation type="submission" date="2018-05" db="EMBL/GenBank/DDBJ databases">
        <authorList>
            <person name="Lanie J.A."/>
            <person name="Ng W.-L."/>
            <person name="Kazmierczak K.M."/>
            <person name="Andrzejewski T.M."/>
            <person name="Davidsen T.M."/>
            <person name="Wayne K.J."/>
            <person name="Tettelin H."/>
            <person name="Glass J.I."/>
            <person name="Rusch D."/>
            <person name="Podicherti R."/>
            <person name="Tsui H.-C.T."/>
            <person name="Winkler M.E."/>
        </authorList>
    </citation>
    <scope>NUCLEOTIDE SEQUENCE</scope>
</reference>
<organism evidence="1">
    <name type="scientific">marine metagenome</name>
    <dbReference type="NCBI Taxonomy" id="408172"/>
    <lineage>
        <taxon>unclassified sequences</taxon>
        <taxon>metagenomes</taxon>
        <taxon>ecological metagenomes</taxon>
    </lineage>
</organism>
<dbReference type="AlphaFoldDB" id="A0A382DF50"/>
<dbReference type="PROSITE" id="PS51257">
    <property type="entry name" value="PROKAR_LIPOPROTEIN"/>
    <property type="match status" value="1"/>
</dbReference>